<dbReference type="PANTHER" id="PTHR30053:SF14">
    <property type="entry name" value="TRANSLATION ELONGATION FACTOR KOW-LIKE DOMAIN-CONTAINING PROTEIN"/>
    <property type="match status" value="1"/>
</dbReference>
<evidence type="ECO:0000256" key="1">
    <source>
        <dbReference type="ARBA" id="ARBA00009479"/>
    </source>
</evidence>
<dbReference type="InterPro" id="IPR015365">
    <property type="entry name" value="Elong-fact-P_C"/>
</dbReference>
<dbReference type="Pfam" id="PF08207">
    <property type="entry name" value="EFP_N"/>
    <property type="match status" value="1"/>
</dbReference>
<dbReference type="Pfam" id="PF09285">
    <property type="entry name" value="Elong-fact-P_C"/>
    <property type="match status" value="1"/>
</dbReference>
<dbReference type="InterPro" id="IPR014722">
    <property type="entry name" value="Rib_uL2_dom2"/>
</dbReference>
<dbReference type="AlphaFoldDB" id="A0AAN9L950"/>
<comment type="caution">
    <text evidence="4">The sequence shown here is derived from an EMBL/GenBank/DDBJ whole genome shotgun (WGS) entry which is preliminary data.</text>
</comment>
<dbReference type="InterPro" id="IPR008991">
    <property type="entry name" value="Translation_prot_SH3-like_sf"/>
</dbReference>
<feature type="domain" description="Translation elongation factor P/YeiP central" evidence="3">
    <location>
        <begin position="198"/>
        <end position="253"/>
    </location>
</feature>
<protein>
    <recommendedName>
        <fullName evidence="6">Elongation factor P</fullName>
    </recommendedName>
</protein>
<dbReference type="SMART" id="SM00841">
    <property type="entry name" value="Elong-fact-P_C"/>
    <property type="match status" value="1"/>
</dbReference>
<evidence type="ECO:0000259" key="3">
    <source>
        <dbReference type="SMART" id="SM01185"/>
    </source>
</evidence>
<sequence>MVTTKENEIITGPSVVSFISILILNVNFVVKTSLSSHPWDIREDCGKDLPWLLRSLNRPQKSDRMQALWLRLRLFSSDTKPLFRLTSYLYSSSCSPPLLNLNSLLSLPSASSAAATHLFTSPWSAFQCRGIKVSGSDIRVGNIIGKQGRIYEVLKVDHSHEGRGKATIKVELRDIGQGNKVTQRMGTDEDIERVYVREKTFMFMCMDRDGTVVLMDIDTLDQMEVSKDLFGKNCLYLQDEMKVKVQFYDDKPLSASVPKRVTCTVKEGIAATPRNKKVVLDNGLTIEVPPHIVAGDAIVVNTEDDSYIERWRVVEERSYEN</sequence>
<gene>
    <name evidence="4" type="ORF">VNO77_25709</name>
</gene>
<dbReference type="Proteomes" id="UP001367508">
    <property type="component" value="Unassembled WGS sequence"/>
</dbReference>
<dbReference type="PROSITE" id="PS01275">
    <property type="entry name" value="EFP"/>
    <property type="match status" value="1"/>
</dbReference>
<dbReference type="Gene3D" id="2.30.30.30">
    <property type="match status" value="1"/>
</dbReference>
<dbReference type="EMBL" id="JAYMYQ010000005">
    <property type="protein sequence ID" value="KAK7331484.1"/>
    <property type="molecule type" value="Genomic_DNA"/>
</dbReference>
<dbReference type="GO" id="GO:0005737">
    <property type="term" value="C:cytoplasm"/>
    <property type="evidence" value="ECO:0007669"/>
    <property type="project" value="InterPro"/>
</dbReference>
<evidence type="ECO:0008006" key="6">
    <source>
        <dbReference type="Google" id="ProtNLM"/>
    </source>
</evidence>
<evidence type="ECO:0000313" key="5">
    <source>
        <dbReference type="Proteomes" id="UP001367508"/>
    </source>
</evidence>
<feature type="domain" description="Elongation factor P C-terminal" evidence="2">
    <location>
        <begin position="261"/>
        <end position="310"/>
    </location>
</feature>
<organism evidence="4 5">
    <name type="scientific">Canavalia gladiata</name>
    <name type="common">Sword bean</name>
    <name type="synonym">Dolichos gladiatus</name>
    <dbReference type="NCBI Taxonomy" id="3824"/>
    <lineage>
        <taxon>Eukaryota</taxon>
        <taxon>Viridiplantae</taxon>
        <taxon>Streptophyta</taxon>
        <taxon>Embryophyta</taxon>
        <taxon>Tracheophyta</taxon>
        <taxon>Spermatophyta</taxon>
        <taxon>Magnoliopsida</taxon>
        <taxon>eudicotyledons</taxon>
        <taxon>Gunneridae</taxon>
        <taxon>Pentapetalae</taxon>
        <taxon>rosids</taxon>
        <taxon>fabids</taxon>
        <taxon>Fabales</taxon>
        <taxon>Fabaceae</taxon>
        <taxon>Papilionoideae</taxon>
        <taxon>50 kb inversion clade</taxon>
        <taxon>NPAAA clade</taxon>
        <taxon>indigoferoid/millettioid clade</taxon>
        <taxon>Phaseoleae</taxon>
        <taxon>Canavalia</taxon>
    </lineage>
</organism>
<evidence type="ECO:0000313" key="4">
    <source>
        <dbReference type="EMBL" id="KAK7331484.1"/>
    </source>
</evidence>
<dbReference type="PANTHER" id="PTHR30053">
    <property type="entry name" value="ELONGATION FACTOR P"/>
    <property type="match status" value="1"/>
</dbReference>
<dbReference type="SUPFAM" id="SSF50104">
    <property type="entry name" value="Translation proteins SH3-like domain"/>
    <property type="match status" value="1"/>
</dbReference>
<dbReference type="Pfam" id="PF01132">
    <property type="entry name" value="EFP"/>
    <property type="match status" value="1"/>
</dbReference>
<dbReference type="InterPro" id="IPR001059">
    <property type="entry name" value="Transl_elong_P/YeiP_cen"/>
</dbReference>
<comment type="similarity">
    <text evidence="1">Belongs to the elongation factor P family.</text>
</comment>
<dbReference type="GO" id="GO:0003746">
    <property type="term" value="F:translation elongation factor activity"/>
    <property type="evidence" value="ECO:0007669"/>
    <property type="project" value="InterPro"/>
</dbReference>
<dbReference type="SMART" id="SM01185">
    <property type="entry name" value="EFP"/>
    <property type="match status" value="1"/>
</dbReference>
<name>A0AAN9L950_CANGL</name>
<dbReference type="SUPFAM" id="SSF50249">
    <property type="entry name" value="Nucleic acid-binding proteins"/>
    <property type="match status" value="2"/>
</dbReference>
<keyword evidence="5" id="KW-1185">Reference proteome</keyword>
<dbReference type="InterPro" id="IPR013185">
    <property type="entry name" value="Transl_elong_KOW-like"/>
</dbReference>
<dbReference type="FunFam" id="2.40.50.140:FF:000009">
    <property type="entry name" value="Elongation factor P"/>
    <property type="match status" value="1"/>
</dbReference>
<dbReference type="InterPro" id="IPR020599">
    <property type="entry name" value="Transl_elong_fac_P/YeiP"/>
</dbReference>
<proteinExistence type="inferred from homology"/>
<evidence type="ECO:0000259" key="2">
    <source>
        <dbReference type="SMART" id="SM00841"/>
    </source>
</evidence>
<dbReference type="InterPro" id="IPR012340">
    <property type="entry name" value="NA-bd_OB-fold"/>
</dbReference>
<dbReference type="Gene3D" id="2.40.50.140">
    <property type="entry name" value="Nucleic acid-binding proteins"/>
    <property type="match status" value="2"/>
</dbReference>
<dbReference type="InterPro" id="IPR013852">
    <property type="entry name" value="Transl_elong_P/YeiP_CS"/>
</dbReference>
<accession>A0AAN9L950</accession>
<dbReference type="GO" id="GO:0043043">
    <property type="term" value="P:peptide biosynthetic process"/>
    <property type="evidence" value="ECO:0007669"/>
    <property type="project" value="InterPro"/>
</dbReference>
<reference evidence="4 5" key="1">
    <citation type="submission" date="2024-01" db="EMBL/GenBank/DDBJ databases">
        <title>The genomes of 5 underutilized Papilionoideae crops provide insights into root nodulation and disease resistanc.</title>
        <authorList>
            <person name="Jiang F."/>
        </authorList>
    </citation>
    <scope>NUCLEOTIDE SEQUENCE [LARGE SCALE GENOMIC DNA]</scope>
    <source>
        <strain evidence="4">LVBAO_FW01</strain>
        <tissue evidence="4">Leaves</tissue>
    </source>
</reference>